<dbReference type="EMBL" id="JABBPG010000005">
    <property type="protein sequence ID" value="NOU51480.1"/>
    <property type="molecule type" value="Genomic_DNA"/>
</dbReference>
<dbReference type="PANTHER" id="PTHR36842:SF1">
    <property type="entry name" value="PROTEIN TOLB"/>
    <property type="match status" value="1"/>
</dbReference>
<evidence type="ECO:0000256" key="2">
    <source>
        <dbReference type="ARBA" id="ARBA00023125"/>
    </source>
</evidence>
<sequence length="662" mass="76282">MLEPKVMAMLIVLCEHANTIISSEDLFKRIWPRSIYSPNSVRRNIALLRKLLCDEQKALIKTHPKRGYSLQGAITFEGQNPTADITTPLGHKEAKNKPLHTWVIVGAIIMMIFSALLLFWLPDNNVRQTQSTAVNLKPITSSAALERYMRISPNPNYMAIVRNEVGQNAKRHIYIHNLTDNKTWQVTDVAQHYSYLAWRSKNELIYSTRTATGVEFGLLSLDDNYQLSRHTILFKRSDIDWSSTFFIDNNNNLLYLANHNASEHSRNVTLYKHNLTSGEVTTLLAPNDNFKPYKISLSEDKNTLAMVGFNKQSKSVVQQLDLQSAQLKQIRELDNNWYFLTWHKQKESLLLSNGRQLFELKLNGLWRALNYSNYYFLLYIQKVKDKLYFIEKRADEDIYLVNQNDLNNIKTISDTNALDNDASLSPDETHIAYISTRNGFSQLYLKNLALNTEHLIFDNPNEELSLAPPIWHSNNQQLISALNNRPFVITLTESKAQVTWLEDIIGSPIAWLGNSNTFVFIDKSSQGDFIYEYNLDNAKKQSLQQRLDGRQLIVNNKNQLIVATKNAIENISTKMQIVNTTAQNIRLFPVKTGFYYRTIEADRYQLAFYDYKTNQIIHDPSLEQLCQQFCTNLEAISEHYFVTSQKSSQADIVSLDIVPPQN</sequence>
<keyword evidence="2 3" id="KW-0238">DNA-binding</keyword>
<dbReference type="PROSITE" id="PS51755">
    <property type="entry name" value="OMPR_PHOB"/>
    <property type="match status" value="1"/>
</dbReference>
<dbReference type="GO" id="GO:0000160">
    <property type="term" value="P:phosphorelay signal transduction system"/>
    <property type="evidence" value="ECO:0007669"/>
    <property type="project" value="InterPro"/>
</dbReference>
<dbReference type="Pfam" id="PF07676">
    <property type="entry name" value="PD40"/>
    <property type="match status" value="1"/>
</dbReference>
<dbReference type="CDD" id="cd00383">
    <property type="entry name" value="trans_reg_C"/>
    <property type="match status" value="1"/>
</dbReference>
<dbReference type="InterPro" id="IPR011042">
    <property type="entry name" value="6-blade_b-propeller_TolB-like"/>
</dbReference>
<feature type="DNA-binding region" description="OmpR/PhoB-type" evidence="3">
    <location>
        <begin position="1"/>
        <end position="72"/>
    </location>
</feature>
<evidence type="ECO:0000313" key="7">
    <source>
        <dbReference type="Proteomes" id="UP000586305"/>
    </source>
</evidence>
<dbReference type="InterPro" id="IPR001867">
    <property type="entry name" value="OmpR/PhoB-type_DNA-bd"/>
</dbReference>
<proteinExistence type="inferred from homology"/>
<dbReference type="PANTHER" id="PTHR36842">
    <property type="entry name" value="PROTEIN TOLB HOMOLOG"/>
    <property type="match status" value="1"/>
</dbReference>
<dbReference type="RefSeq" id="WP_171626545.1">
    <property type="nucleotide sequence ID" value="NZ_JABBPG010000005.1"/>
</dbReference>
<dbReference type="InterPro" id="IPR011659">
    <property type="entry name" value="WD40"/>
</dbReference>
<dbReference type="Gene3D" id="1.10.10.10">
    <property type="entry name" value="Winged helix-like DNA-binding domain superfamily/Winged helix DNA-binding domain"/>
    <property type="match status" value="1"/>
</dbReference>
<comment type="caution">
    <text evidence="6">The sequence shown here is derived from an EMBL/GenBank/DDBJ whole genome shotgun (WGS) entry which is preliminary data.</text>
</comment>
<dbReference type="GO" id="GO:0003677">
    <property type="term" value="F:DNA binding"/>
    <property type="evidence" value="ECO:0007669"/>
    <property type="project" value="UniProtKB-UniRule"/>
</dbReference>
<evidence type="ECO:0000256" key="3">
    <source>
        <dbReference type="PROSITE-ProRule" id="PRU01091"/>
    </source>
</evidence>
<dbReference type="GO" id="GO:0006355">
    <property type="term" value="P:regulation of DNA-templated transcription"/>
    <property type="evidence" value="ECO:0007669"/>
    <property type="project" value="InterPro"/>
</dbReference>
<evidence type="ECO:0000256" key="4">
    <source>
        <dbReference type="SAM" id="Phobius"/>
    </source>
</evidence>
<dbReference type="Proteomes" id="UP000586305">
    <property type="component" value="Unassembled WGS sequence"/>
</dbReference>
<dbReference type="AlphaFoldDB" id="A0A849VFA2"/>
<keyword evidence="7" id="KW-1185">Reference proteome</keyword>
<evidence type="ECO:0000313" key="6">
    <source>
        <dbReference type="EMBL" id="NOU51480.1"/>
    </source>
</evidence>
<dbReference type="InterPro" id="IPR016032">
    <property type="entry name" value="Sig_transdc_resp-reg_C-effctor"/>
</dbReference>
<evidence type="ECO:0000259" key="5">
    <source>
        <dbReference type="PROSITE" id="PS51755"/>
    </source>
</evidence>
<organism evidence="6 7">
    <name type="scientific">Pseudoalteromonas caenipelagi</name>
    <dbReference type="NCBI Taxonomy" id="2726988"/>
    <lineage>
        <taxon>Bacteria</taxon>
        <taxon>Pseudomonadati</taxon>
        <taxon>Pseudomonadota</taxon>
        <taxon>Gammaproteobacteria</taxon>
        <taxon>Alteromonadales</taxon>
        <taxon>Pseudoalteromonadaceae</taxon>
        <taxon>Pseudoalteromonas</taxon>
    </lineage>
</organism>
<dbReference type="SUPFAM" id="SSF82171">
    <property type="entry name" value="DPP6 N-terminal domain-like"/>
    <property type="match status" value="1"/>
</dbReference>
<keyword evidence="4" id="KW-0472">Membrane</keyword>
<name>A0A849VFA2_9GAMM</name>
<feature type="domain" description="OmpR/PhoB-type" evidence="5">
    <location>
        <begin position="1"/>
        <end position="72"/>
    </location>
</feature>
<protein>
    <recommendedName>
        <fullName evidence="5">OmpR/PhoB-type domain-containing protein</fullName>
    </recommendedName>
</protein>
<gene>
    <name evidence="6" type="ORF">HG263_13165</name>
</gene>
<dbReference type="Pfam" id="PF00486">
    <property type="entry name" value="Trans_reg_C"/>
    <property type="match status" value="1"/>
</dbReference>
<comment type="similarity">
    <text evidence="1">Belongs to the TolB family.</text>
</comment>
<dbReference type="InterPro" id="IPR036388">
    <property type="entry name" value="WH-like_DNA-bd_sf"/>
</dbReference>
<dbReference type="Gene3D" id="2.120.10.30">
    <property type="entry name" value="TolB, C-terminal domain"/>
    <property type="match status" value="2"/>
</dbReference>
<reference evidence="6 7" key="1">
    <citation type="submission" date="2020-04" db="EMBL/GenBank/DDBJ databases">
        <title>Pseudoalteromonas caenipelagi sp. nov., isolated from a tidal flat.</title>
        <authorList>
            <person name="Park S."/>
            <person name="Yoon J.-H."/>
        </authorList>
    </citation>
    <scope>NUCLEOTIDE SEQUENCE [LARGE SCALE GENOMIC DNA]</scope>
    <source>
        <strain evidence="6 7">JBTF-M23</strain>
    </source>
</reference>
<dbReference type="SMART" id="SM00862">
    <property type="entry name" value="Trans_reg_C"/>
    <property type="match status" value="1"/>
</dbReference>
<keyword evidence="4" id="KW-0812">Transmembrane</keyword>
<dbReference type="SUPFAM" id="SSF46894">
    <property type="entry name" value="C-terminal effector domain of the bipartite response regulators"/>
    <property type="match status" value="1"/>
</dbReference>
<keyword evidence="4" id="KW-1133">Transmembrane helix</keyword>
<feature type="transmembrane region" description="Helical" evidence="4">
    <location>
        <begin position="99"/>
        <end position="121"/>
    </location>
</feature>
<accession>A0A849VFA2</accession>
<evidence type="ECO:0000256" key="1">
    <source>
        <dbReference type="ARBA" id="ARBA00009820"/>
    </source>
</evidence>